<dbReference type="PANTHER" id="PTHR43611:SF3">
    <property type="entry name" value="FLAVIN MONONUCLEOTIDE HYDROLASE 1, CHLOROPLATIC"/>
    <property type="match status" value="1"/>
</dbReference>
<gene>
    <name evidence="1" type="ORF">AN218_25190</name>
</gene>
<reference evidence="1 2" key="1">
    <citation type="journal article" date="2016" name="Front. Microbiol.">
        <title>Comparative Genomics Analysis of Streptomyces Species Reveals Their Adaptation to the Marine Environment and Their Diversity at the Genomic Level.</title>
        <authorList>
            <person name="Tian X."/>
            <person name="Zhang Z."/>
            <person name="Yang T."/>
            <person name="Chen M."/>
            <person name="Li J."/>
            <person name="Chen F."/>
            <person name="Yang J."/>
            <person name="Li W."/>
            <person name="Zhang B."/>
            <person name="Zhang Z."/>
            <person name="Wu J."/>
            <person name="Zhang C."/>
            <person name="Long L."/>
            <person name="Xiao J."/>
        </authorList>
    </citation>
    <scope>NUCLEOTIDE SEQUENCE [LARGE SCALE GENOMIC DNA]</scope>
    <source>
        <strain evidence="1 2">SCSIO 10429</strain>
    </source>
</reference>
<dbReference type="AlphaFoldDB" id="A0A1E7KXW8"/>
<evidence type="ECO:0000313" key="2">
    <source>
        <dbReference type="Proteomes" id="UP000176005"/>
    </source>
</evidence>
<dbReference type="InterPro" id="IPR006439">
    <property type="entry name" value="HAD-SF_hydro_IA"/>
</dbReference>
<dbReference type="NCBIfam" id="TIGR01509">
    <property type="entry name" value="HAD-SF-IA-v3"/>
    <property type="match status" value="1"/>
</dbReference>
<dbReference type="PATRIC" id="fig|518642.10.peg.5840"/>
<protein>
    <submittedName>
        <fullName evidence="1">Hydrolase</fullName>
    </submittedName>
</protein>
<name>A0A1E7KXW8_9ACTN</name>
<dbReference type="NCBIfam" id="TIGR01549">
    <property type="entry name" value="HAD-SF-IA-v1"/>
    <property type="match status" value="1"/>
</dbReference>
<dbReference type="Gene3D" id="3.40.50.1000">
    <property type="entry name" value="HAD superfamily/HAD-like"/>
    <property type="match status" value="1"/>
</dbReference>
<dbReference type="GO" id="GO:0016787">
    <property type="term" value="F:hydrolase activity"/>
    <property type="evidence" value="ECO:0007669"/>
    <property type="project" value="UniProtKB-KW"/>
</dbReference>
<dbReference type="Pfam" id="PF00702">
    <property type="entry name" value="Hydrolase"/>
    <property type="match status" value="1"/>
</dbReference>
<proteinExistence type="predicted"/>
<dbReference type="InterPro" id="IPR036412">
    <property type="entry name" value="HAD-like_sf"/>
</dbReference>
<dbReference type="RefSeq" id="WP_070019223.1">
    <property type="nucleotide sequence ID" value="NZ_LJGW01000405.1"/>
</dbReference>
<dbReference type="EMBL" id="LJGW01000405">
    <property type="protein sequence ID" value="OEV08744.1"/>
    <property type="molecule type" value="Genomic_DNA"/>
</dbReference>
<dbReference type="SUPFAM" id="SSF56784">
    <property type="entry name" value="HAD-like"/>
    <property type="match status" value="1"/>
</dbReference>
<evidence type="ECO:0000313" key="1">
    <source>
        <dbReference type="EMBL" id="OEV08744.1"/>
    </source>
</evidence>
<dbReference type="PRINTS" id="PR00413">
    <property type="entry name" value="HADHALOGNASE"/>
</dbReference>
<keyword evidence="2" id="KW-1185">Reference proteome</keyword>
<dbReference type="Gene3D" id="1.10.150.240">
    <property type="entry name" value="Putative phosphatase, domain 2"/>
    <property type="match status" value="1"/>
</dbReference>
<comment type="caution">
    <text evidence="1">The sequence shown here is derived from an EMBL/GenBank/DDBJ whole genome shotgun (WGS) entry which is preliminary data.</text>
</comment>
<dbReference type="PANTHER" id="PTHR43611">
    <property type="entry name" value="ALPHA-D-GLUCOSE 1-PHOSPHATE PHOSPHATASE"/>
    <property type="match status" value="1"/>
</dbReference>
<accession>A0A1E7KXW8</accession>
<dbReference type="CDD" id="cd02603">
    <property type="entry name" value="HAD_sEH-N_like"/>
    <property type="match status" value="1"/>
</dbReference>
<dbReference type="InterPro" id="IPR023214">
    <property type="entry name" value="HAD_sf"/>
</dbReference>
<organism evidence="1 2">
    <name type="scientific">Streptomyces nanshensis</name>
    <dbReference type="NCBI Taxonomy" id="518642"/>
    <lineage>
        <taxon>Bacteria</taxon>
        <taxon>Bacillati</taxon>
        <taxon>Actinomycetota</taxon>
        <taxon>Actinomycetes</taxon>
        <taxon>Kitasatosporales</taxon>
        <taxon>Streptomycetaceae</taxon>
        <taxon>Streptomyces</taxon>
    </lineage>
</organism>
<keyword evidence="1" id="KW-0378">Hydrolase</keyword>
<dbReference type="InterPro" id="IPR023198">
    <property type="entry name" value="PGP-like_dom2"/>
</dbReference>
<dbReference type="Proteomes" id="UP000176005">
    <property type="component" value="Unassembled WGS sequence"/>
</dbReference>
<sequence length="203" mass="21892">MGARCVIFDIGGVLEITPATGWTEQWEKRLGLPPGAVDERLGEVWAAGEIGAVGEDEVRGRISGALGLDAVQVDAFLADLWEEYLGSANAELISYVRGLRSRCTLGILSNSFVGARELEEKLYHFGDLVQEVVYSHEIGVRKPEARAFTVACSRLGVAPESCLFVDDLAVNVEAAQALGMRGLLFEDNARTVAGIEDHLTGRT</sequence>